<dbReference type="Pfam" id="PF14580">
    <property type="entry name" value="LRR_9"/>
    <property type="match status" value="3"/>
</dbReference>
<dbReference type="EMBL" id="CAJNOM010000774">
    <property type="protein sequence ID" value="CAF1560201.1"/>
    <property type="molecule type" value="Genomic_DNA"/>
</dbReference>
<evidence type="ECO:0000256" key="4">
    <source>
        <dbReference type="SAM" id="Phobius"/>
    </source>
</evidence>
<dbReference type="InterPro" id="IPR003591">
    <property type="entry name" value="Leu-rich_rpt_typical-subtyp"/>
</dbReference>
<feature type="domain" description="U2A'/phosphoprotein 32 family A C-terminal" evidence="5">
    <location>
        <begin position="791"/>
        <end position="809"/>
    </location>
</feature>
<dbReference type="PANTHER" id="PTHR46652:SF3">
    <property type="entry name" value="LEUCINE-RICH REPEAT-CONTAINING PROTEIN 9"/>
    <property type="match status" value="1"/>
</dbReference>
<dbReference type="SMART" id="SM00369">
    <property type="entry name" value="LRR_TYP"/>
    <property type="match status" value="12"/>
</dbReference>
<organism evidence="7 8">
    <name type="scientific">Adineta steineri</name>
    <dbReference type="NCBI Taxonomy" id="433720"/>
    <lineage>
        <taxon>Eukaryota</taxon>
        <taxon>Metazoa</taxon>
        <taxon>Spiralia</taxon>
        <taxon>Gnathifera</taxon>
        <taxon>Rotifera</taxon>
        <taxon>Eurotatoria</taxon>
        <taxon>Bdelloidea</taxon>
        <taxon>Adinetida</taxon>
        <taxon>Adinetidae</taxon>
        <taxon>Adineta</taxon>
    </lineage>
</organism>
<evidence type="ECO:0000259" key="5">
    <source>
        <dbReference type="SMART" id="SM00446"/>
    </source>
</evidence>
<feature type="domain" description="U2A'/phosphoprotein 32 family A C-terminal" evidence="5">
    <location>
        <begin position="1033"/>
        <end position="1051"/>
    </location>
</feature>
<evidence type="ECO:0000256" key="3">
    <source>
        <dbReference type="SAM" id="MobiDB-lite"/>
    </source>
</evidence>
<evidence type="ECO:0000256" key="2">
    <source>
        <dbReference type="ARBA" id="ARBA00022737"/>
    </source>
</evidence>
<proteinExistence type="predicted"/>
<evidence type="ECO:0000313" key="8">
    <source>
        <dbReference type="Proteomes" id="UP000663832"/>
    </source>
</evidence>
<keyword evidence="2" id="KW-0677">Repeat</keyword>
<dbReference type="SMART" id="SM00365">
    <property type="entry name" value="LRR_SD22"/>
    <property type="match status" value="13"/>
</dbReference>
<dbReference type="Proteomes" id="UP000663877">
    <property type="component" value="Unassembled WGS sequence"/>
</dbReference>
<dbReference type="OrthoDB" id="1517790at2759"/>
<dbReference type="Gene3D" id="3.80.10.10">
    <property type="entry name" value="Ribonuclease Inhibitor"/>
    <property type="match status" value="7"/>
</dbReference>
<dbReference type="InterPro" id="IPR032675">
    <property type="entry name" value="LRR_dom_sf"/>
</dbReference>
<feature type="domain" description="U2A'/phosphoprotein 32 family A C-terminal" evidence="5">
    <location>
        <begin position="212"/>
        <end position="230"/>
    </location>
</feature>
<dbReference type="SUPFAM" id="SSF52075">
    <property type="entry name" value="Outer arm dynein light chain 1"/>
    <property type="match status" value="2"/>
</dbReference>
<evidence type="ECO:0000313" key="7">
    <source>
        <dbReference type="EMBL" id="CAF1560201.1"/>
    </source>
</evidence>
<keyword evidence="4" id="KW-1133">Transmembrane helix</keyword>
<keyword evidence="1" id="KW-0433">Leucine-rich repeat</keyword>
<gene>
    <name evidence="6" type="ORF">BJG266_LOCUS37998</name>
    <name evidence="7" type="ORF">QVE165_LOCUS47833</name>
</gene>
<dbReference type="EMBL" id="CAJNOI010001360">
    <property type="protein sequence ID" value="CAF1407228.1"/>
    <property type="molecule type" value="Genomic_DNA"/>
</dbReference>
<comment type="caution">
    <text evidence="7">The sequence shown here is derived from an EMBL/GenBank/DDBJ whole genome shotgun (WGS) entry which is preliminary data.</text>
</comment>
<protein>
    <recommendedName>
        <fullName evidence="5">U2A'/phosphoprotein 32 family A C-terminal domain-containing protein</fullName>
    </recommendedName>
</protein>
<dbReference type="InterPro" id="IPR001611">
    <property type="entry name" value="Leu-rich_rpt"/>
</dbReference>
<dbReference type="Pfam" id="PF12799">
    <property type="entry name" value="LRR_4"/>
    <property type="match status" value="1"/>
</dbReference>
<feature type="transmembrane region" description="Helical" evidence="4">
    <location>
        <begin position="1563"/>
        <end position="1583"/>
    </location>
</feature>
<evidence type="ECO:0000313" key="6">
    <source>
        <dbReference type="EMBL" id="CAF1407228.1"/>
    </source>
</evidence>
<dbReference type="InterPro" id="IPR025875">
    <property type="entry name" value="Leu-rich_rpt_4"/>
</dbReference>
<evidence type="ECO:0000256" key="1">
    <source>
        <dbReference type="ARBA" id="ARBA00022614"/>
    </source>
</evidence>
<dbReference type="InterPro" id="IPR050836">
    <property type="entry name" value="SDS22/Internalin_LRR"/>
</dbReference>
<accession>A0A815XNC9</accession>
<dbReference type="SMART" id="SM00446">
    <property type="entry name" value="LRRcap"/>
    <property type="match status" value="4"/>
</dbReference>
<sequence>MRSVEDENILKDICDSNGINYNALHRNHNGIDSNVQVLEMFFSGLPRLITLQSFPNLIKLVIVNQNIERIEGLETCINLQELWITESKLTQIEGLNRCIHLQRLYLYANAIKTIERLDGLQRLEHLWLNENLITKIEGLSGAKHLKDLNLASNQIKFIGTSLAENTELQVLNLADNKISSFQDITILTALPKLRNIAFSDPVYGAKSPVASMANYHVHILYHLPHLEYIDGLHISTRQVAEQAEATVTKKKMWYHMKSKTLEREYDEFEIRLKQLRKKNEHVPEEHTRLLMKCLQHYKQELHVPETNHRARTATGDHNKREKFEKQIELLRQRLVIWQNILNSLNVQYDIAHFILLQQKAQLASRIQLELISGGNIRFEEGTVNDVWYNAAKDLLLSRFCSAIYNRYNITGIKIHRITRLFNRPKKLQFDHSLDFILDDEEDSAKTKSIQSKLEYLFYNTQPLRRDQNNHMHQFTTIESICEHGFPNTDIYKQLNHEEAVTFSNSLAVCDYPRIEQAGSHNRDKYRFGSVLLAKVYIGSSTTAQAKELPFPEYKADSSITPKNYPNYASLSRHVSFPERIVSKTEHCDCGAQQQQWFIFDPLHAYAEYIIEYEYLFSVANNTLSDQISRIKLGKMDETTVTTYVDEINHDNYILPSKDDELPPKINELTEESLLQITHEKTLSNIIELNLACCNLQSIKILSNLKNLRSLNLAFNDLVKLDDLCYFYSLESIDLSYNKLITLDGIKGLTKLTYFIATNNFLKKSLDEILILKRYCPNILNLDLRGNPFDKLESYRARTLALLPTLVAIDGTNVTPDEREQAEQCQPDQSCSLDNLILHSRTYPHRPRDLRSYFIAKYYDIYTNDPLGVHQPKIDDTYWMSKVTSLCLNNIYLTHLPDLSNMLCLRWASFDNNCLIKIQGLEGLVKLEELSVENNFLTALDGIENLSNLSRLNVSRNDITDINGHIINNLIKLSYLAIDHNRLHSLAKLSGCLTLIELYAGNNLIKNIRDIFHLKTLSNLLILDLWGNPICHEADKYRLFIIYHLKTLRAFDGFAVEIQESGEAREAFGGKLTPDFIVEKLGHSDFSDIKNLELPQSSIRGVELNAQFPALKCINLEHNQLTNFSGLIHLPNLKVLCLNYNRVESILHRPTKPRLDHRGKPIIENVDNRIVLENLEVLHLAYNNISDLAALQLNKIPSLRSLFLQGNEITKVEGLEALRNLRELVLDKNKIRVITETSFFYQTNLVELHLEENRIRELAFFDRMIKLEKLFLGSNKIPETIEIERLNQLLCLNELSFINNPVSRKSSYRFFVMHKLPQIQILDEQLISEEERFRAEVYYAENLQQNVSSANLSEYFPGFLTTNQQPPQQSQLLQQQQQQQQQQQPMRINQIAFNDGFGSSFLIDQIRHRQMQIRAAAANINNPNGKMNNAHLFNEINHERKKLGRKIFQIHLTLQFAAEKRCSNQDELIETYEKMMLKLYKNDDWPKQEQLNKIFPYVSETIYLNGLNIRDEIFYKSFFISNFYRTNFVYIGIAMYQHKNFSARCVLYGSANNFTSNHQRILRLLYILISCGIILLSLIICSIINDRRQAKLKQEIMDDKHTIVPKKSVTVFIDRDRKSSSKRGDINRMTMARLDSMTDNERSSAVHSFSQSSK</sequence>
<keyword evidence="4" id="KW-0472">Membrane</keyword>
<keyword evidence="8" id="KW-1185">Reference proteome</keyword>
<reference evidence="7" key="1">
    <citation type="submission" date="2021-02" db="EMBL/GenBank/DDBJ databases">
        <authorList>
            <person name="Nowell W R."/>
        </authorList>
    </citation>
    <scope>NUCLEOTIDE SEQUENCE</scope>
</reference>
<name>A0A815XNC9_9BILA</name>
<dbReference type="SUPFAM" id="SSF52058">
    <property type="entry name" value="L domain-like"/>
    <property type="match status" value="1"/>
</dbReference>
<feature type="region of interest" description="Disordered" evidence="3">
    <location>
        <begin position="1363"/>
        <end position="1384"/>
    </location>
</feature>
<dbReference type="InterPro" id="IPR003603">
    <property type="entry name" value="U2A'_phosphoprotein32A_C"/>
</dbReference>
<keyword evidence="4" id="KW-0812">Transmembrane</keyword>
<dbReference type="PROSITE" id="PS51450">
    <property type="entry name" value="LRR"/>
    <property type="match status" value="11"/>
</dbReference>
<feature type="domain" description="U2A'/phosphoprotein 32 family A C-terminal" evidence="5">
    <location>
        <begin position="1304"/>
        <end position="1322"/>
    </location>
</feature>
<dbReference type="Proteomes" id="UP000663832">
    <property type="component" value="Unassembled WGS sequence"/>
</dbReference>
<dbReference type="PANTHER" id="PTHR46652">
    <property type="entry name" value="LEUCINE-RICH REPEAT AND IQ DOMAIN-CONTAINING PROTEIN 1-RELATED"/>
    <property type="match status" value="1"/>
</dbReference>